<evidence type="ECO:0000313" key="9">
    <source>
        <dbReference type="Proteomes" id="UP001362999"/>
    </source>
</evidence>
<dbReference type="GO" id="GO:0015174">
    <property type="term" value="F:basic amino acid transmembrane transporter activity"/>
    <property type="evidence" value="ECO:0007669"/>
    <property type="project" value="TreeGrafter"/>
</dbReference>
<evidence type="ECO:0000256" key="1">
    <source>
        <dbReference type="ARBA" id="ARBA00004127"/>
    </source>
</evidence>
<feature type="transmembrane region" description="Helical" evidence="6">
    <location>
        <begin position="63"/>
        <end position="83"/>
    </location>
</feature>
<dbReference type="GO" id="GO:0000329">
    <property type="term" value="C:fungal-type vacuole membrane"/>
    <property type="evidence" value="ECO:0007669"/>
    <property type="project" value="TreeGrafter"/>
</dbReference>
<keyword evidence="5 6" id="KW-0472">Membrane</keyword>
<sequence>MPLTENTPLLLHAKGNPSKQGRPQNFTLLILGVWSLIFISSIDQTITATLISAIGSDLQSMQLSSWIGTAYLLSFCGFTPVYGRLANIFGRRPSVIFAGLIFSAGTAGCGMARNMGQLIAARTLAGVGGGMTVVGSIIVSDSVPLRSRALHQGFAGLLFALGGALGGPIGGWAGDTIGWRAAFLGQVPFLLVGLRFLWMEIREPEYLRPRYSGSGPSTPGLEAILRANGPDRNFDPSLSTSTFKAKLLRIDFLGSLSLVLLLLTFLIGMHCKSTLGYAWSNPRVWGLLAASFVSTLSFIYVELYVSPEPMMPLRLLLLRTPGCANLNIFLLSILNFSIIYNVPLYLIAARLRTSTNAGVHLIPLSATIAIGSLFAGWYMRHTGRYWWLQTVACAGELVSCIVLAMWKIDSPEWLLFTTLIPFGIGFSTTTITTILSLISSLPQEEVAVATGMFYLARVMGQVFGVSLSATLTQGLLTINLRQTITGEGANEIINRVLASTEFIHTLPLEIREQAATGWFKALHVVFICQIALAALCFLSALPIVENELPDVAAAKKTAAGAARDGDVEASAAVATQAMS</sequence>
<name>A0AAW0D1Q0_9AGAR</name>
<feature type="transmembrane region" description="Helical" evidence="6">
    <location>
        <begin position="250"/>
        <end position="269"/>
    </location>
</feature>
<proteinExistence type="predicted"/>
<dbReference type="InterPro" id="IPR020846">
    <property type="entry name" value="MFS_dom"/>
</dbReference>
<keyword evidence="3 6" id="KW-0812">Transmembrane</keyword>
<feature type="transmembrane region" description="Helical" evidence="6">
    <location>
        <begin position="284"/>
        <end position="305"/>
    </location>
</feature>
<feature type="transmembrane region" description="Helical" evidence="6">
    <location>
        <begin position="414"/>
        <end position="438"/>
    </location>
</feature>
<dbReference type="EMBL" id="JAWWNJ010000011">
    <property type="protein sequence ID" value="KAK7045268.1"/>
    <property type="molecule type" value="Genomic_DNA"/>
</dbReference>
<feature type="transmembrane region" description="Helical" evidence="6">
    <location>
        <begin position="119"/>
        <end position="140"/>
    </location>
</feature>
<feature type="transmembrane region" description="Helical" evidence="6">
    <location>
        <begin position="386"/>
        <end position="408"/>
    </location>
</feature>
<protein>
    <submittedName>
        <fullName evidence="8">MFS general substrate transporter</fullName>
    </submittedName>
</protein>
<evidence type="ECO:0000256" key="2">
    <source>
        <dbReference type="ARBA" id="ARBA00022448"/>
    </source>
</evidence>
<feature type="domain" description="Major facilitator superfamily (MFS) profile" evidence="7">
    <location>
        <begin position="29"/>
        <end position="548"/>
    </location>
</feature>
<feature type="transmembrane region" description="Helical" evidence="6">
    <location>
        <begin position="26"/>
        <end position="51"/>
    </location>
</feature>
<comment type="subcellular location">
    <subcellularLocation>
        <location evidence="1">Endomembrane system</location>
        <topology evidence="1">Multi-pass membrane protein</topology>
    </subcellularLocation>
</comment>
<keyword evidence="2" id="KW-0813">Transport</keyword>
<evidence type="ECO:0000313" key="8">
    <source>
        <dbReference type="EMBL" id="KAK7045268.1"/>
    </source>
</evidence>
<dbReference type="PANTHER" id="PTHR23501">
    <property type="entry name" value="MAJOR FACILITATOR SUPERFAMILY"/>
    <property type="match status" value="1"/>
</dbReference>
<dbReference type="GO" id="GO:0005886">
    <property type="term" value="C:plasma membrane"/>
    <property type="evidence" value="ECO:0007669"/>
    <property type="project" value="TreeGrafter"/>
</dbReference>
<feature type="transmembrane region" description="Helical" evidence="6">
    <location>
        <begin position="177"/>
        <end position="198"/>
    </location>
</feature>
<evidence type="ECO:0000256" key="5">
    <source>
        <dbReference type="ARBA" id="ARBA00023136"/>
    </source>
</evidence>
<dbReference type="PANTHER" id="PTHR23501:SF191">
    <property type="entry name" value="VACUOLAR BASIC AMINO ACID TRANSPORTER 4"/>
    <property type="match status" value="1"/>
</dbReference>
<feature type="transmembrane region" description="Helical" evidence="6">
    <location>
        <begin position="326"/>
        <end position="348"/>
    </location>
</feature>
<organism evidence="8 9">
    <name type="scientific">Favolaschia claudopus</name>
    <dbReference type="NCBI Taxonomy" id="2862362"/>
    <lineage>
        <taxon>Eukaryota</taxon>
        <taxon>Fungi</taxon>
        <taxon>Dikarya</taxon>
        <taxon>Basidiomycota</taxon>
        <taxon>Agaricomycotina</taxon>
        <taxon>Agaricomycetes</taxon>
        <taxon>Agaricomycetidae</taxon>
        <taxon>Agaricales</taxon>
        <taxon>Marasmiineae</taxon>
        <taxon>Mycenaceae</taxon>
        <taxon>Favolaschia</taxon>
    </lineage>
</organism>
<keyword evidence="9" id="KW-1185">Reference proteome</keyword>
<feature type="transmembrane region" description="Helical" evidence="6">
    <location>
        <begin position="521"/>
        <end position="544"/>
    </location>
</feature>
<dbReference type="SUPFAM" id="SSF103473">
    <property type="entry name" value="MFS general substrate transporter"/>
    <property type="match status" value="1"/>
</dbReference>
<gene>
    <name evidence="8" type="ORF">R3P38DRAFT_191307</name>
</gene>
<keyword evidence="4 6" id="KW-1133">Transmembrane helix</keyword>
<evidence type="ECO:0000256" key="3">
    <source>
        <dbReference type="ARBA" id="ARBA00022692"/>
    </source>
</evidence>
<evidence type="ECO:0000259" key="7">
    <source>
        <dbReference type="PROSITE" id="PS50850"/>
    </source>
</evidence>
<dbReference type="PROSITE" id="PS50850">
    <property type="entry name" value="MFS"/>
    <property type="match status" value="1"/>
</dbReference>
<dbReference type="Pfam" id="PF07690">
    <property type="entry name" value="MFS_1"/>
    <property type="match status" value="1"/>
</dbReference>
<feature type="transmembrane region" description="Helical" evidence="6">
    <location>
        <begin position="152"/>
        <end position="171"/>
    </location>
</feature>
<feature type="transmembrane region" description="Helical" evidence="6">
    <location>
        <begin position="360"/>
        <end position="379"/>
    </location>
</feature>
<dbReference type="GO" id="GO:0012505">
    <property type="term" value="C:endomembrane system"/>
    <property type="evidence" value="ECO:0007669"/>
    <property type="project" value="UniProtKB-SubCell"/>
</dbReference>
<dbReference type="InterPro" id="IPR011701">
    <property type="entry name" value="MFS"/>
</dbReference>
<feature type="transmembrane region" description="Helical" evidence="6">
    <location>
        <begin position="95"/>
        <end position="113"/>
    </location>
</feature>
<evidence type="ECO:0000256" key="6">
    <source>
        <dbReference type="SAM" id="Phobius"/>
    </source>
</evidence>
<dbReference type="AlphaFoldDB" id="A0AAW0D1Q0"/>
<evidence type="ECO:0000256" key="4">
    <source>
        <dbReference type="ARBA" id="ARBA00022989"/>
    </source>
</evidence>
<dbReference type="Proteomes" id="UP001362999">
    <property type="component" value="Unassembled WGS sequence"/>
</dbReference>
<accession>A0AAW0D1Q0</accession>
<comment type="caution">
    <text evidence="8">The sequence shown here is derived from an EMBL/GenBank/DDBJ whole genome shotgun (WGS) entry which is preliminary data.</text>
</comment>
<dbReference type="InterPro" id="IPR036259">
    <property type="entry name" value="MFS_trans_sf"/>
</dbReference>
<reference evidence="8 9" key="1">
    <citation type="journal article" date="2024" name="J Genomics">
        <title>Draft genome sequencing and assembly of Favolaschia claudopus CIRM-BRFM 2984 isolated from oak limbs.</title>
        <authorList>
            <person name="Navarro D."/>
            <person name="Drula E."/>
            <person name="Chaduli D."/>
            <person name="Cazenave R."/>
            <person name="Ahrendt S."/>
            <person name="Wang J."/>
            <person name="Lipzen A."/>
            <person name="Daum C."/>
            <person name="Barry K."/>
            <person name="Grigoriev I.V."/>
            <person name="Favel A."/>
            <person name="Rosso M.N."/>
            <person name="Martin F."/>
        </authorList>
    </citation>
    <scope>NUCLEOTIDE SEQUENCE [LARGE SCALE GENOMIC DNA]</scope>
    <source>
        <strain evidence="8 9">CIRM-BRFM 2984</strain>
    </source>
</reference>
<dbReference type="Gene3D" id="1.20.1250.20">
    <property type="entry name" value="MFS general substrate transporter like domains"/>
    <property type="match status" value="1"/>
</dbReference>